<keyword evidence="1" id="KW-0732">Signal</keyword>
<organism evidence="2 3">
    <name type="scientific">Candidatus Hakubella thermalkaliphila</name>
    <dbReference type="NCBI Taxonomy" id="2754717"/>
    <lineage>
        <taxon>Bacteria</taxon>
        <taxon>Bacillati</taxon>
        <taxon>Actinomycetota</taxon>
        <taxon>Actinomycetota incertae sedis</taxon>
        <taxon>Candidatus Hakubellales</taxon>
        <taxon>Candidatus Hakubellaceae</taxon>
        <taxon>Candidatus Hakubella</taxon>
    </lineage>
</organism>
<dbReference type="Gene3D" id="3.40.30.10">
    <property type="entry name" value="Glutaredoxin"/>
    <property type="match status" value="1"/>
</dbReference>
<evidence type="ECO:0000313" key="3">
    <source>
        <dbReference type="Proteomes" id="UP000585609"/>
    </source>
</evidence>
<evidence type="ECO:0000256" key="1">
    <source>
        <dbReference type="SAM" id="SignalP"/>
    </source>
</evidence>
<gene>
    <name evidence="2" type="ORF">HKBW3S09_01920</name>
</gene>
<dbReference type="AlphaFoldDB" id="A0A6V8NWM8"/>
<comment type="caution">
    <text evidence="2">The sequence shown here is derived from an EMBL/GenBank/DDBJ whole genome shotgun (WGS) entry which is preliminary data.</text>
</comment>
<feature type="chain" id="PRO_5027839238" evidence="1">
    <location>
        <begin position="24"/>
        <end position="125"/>
    </location>
</feature>
<name>A0A6V8NWM8_9ACTN</name>
<feature type="signal peptide" evidence="1">
    <location>
        <begin position="1"/>
        <end position="23"/>
    </location>
</feature>
<dbReference type="InterPro" id="IPR036249">
    <property type="entry name" value="Thioredoxin-like_sf"/>
</dbReference>
<reference evidence="2 3" key="1">
    <citation type="journal article" date="2020" name="Front. Microbiol.">
        <title>Single-cell genomics of novel Actinobacteria with the Wood-Ljungdahl pathway discovered in a serpentinizing system.</title>
        <authorList>
            <person name="Merino N."/>
            <person name="Kawai M."/>
            <person name="Boyd E.S."/>
            <person name="Colman D.R."/>
            <person name="McGlynn S.E."/>
            <person name="Nealson K.H."/>
            <person name="Kurokawa K."/>
            <person name="Hongoh Y."/>
        </authorList>
    </citation>
    <scope>NUCLEOTIDE SEQUENCE [LARGE SCALE GENOMIC DNA]</scope>
    <source>
        <strain evidence="2 3">S09_30</strain>
    </source>
</reference>
<accession>A0A6V8NWM8</accession>
<dbReference type="EMBL" id="BLRW01000577">
    <property type="protein sequence ID" value="GFP24453.1"/>
    <property type="molecule type" value="Genomic_DNA"/>
</dbReference>
<dbReference type="InterPro" id="IPR050824">
    <property type="entry name" value="Thiol_disulfide_DsbA"/>
</dbReference>
<feature type="non-terminal residue" evidence="2">
    <location>
        <position position="125"/>
    </location>
</feature>
<proteinExistence type="predicted"/>
<evidence type="ECO:0000313" key="2">
    <source>
        <dbReference type="EMBL" id="GFP24453.1"/>
    </source>
</evidence>
<sequence>MFKKMFLVLPLLVAIFSPLSVEAETSIKGVYTRLTLHQFEFDGKTVEVIEFMSFYCGACYSFGKSIPIIKGNFPEKIKWKTIPIYWGKGSPKPGEAYLLAEEVGKGEKMKKAIYRARFVEKKNIG</sequence>
<dbReference type="Proteomes" id="UP000585609">
    <property type="component" value="Unassembled WGS sequence"/>
</dbReference>
<dbReference type="SUPFAM" id="SSF52833">
    <property type="entry name" value="Thioredoxin-like"/>
    <property type="match status" value="1"/>
</dbReference>
<dbReference type="PANTHER" id="PTHR35891:SF3">
    <property type="entry name" value="THIOL:DISULFIDE INTERCHANGE PROTEIN DSBL"/>
    <property type="match status" value="1"/>
</dbReference>
<protein>
    <submittedName>
        <fullName evidence="2">Thiol:disulfide interchange protein DsbA</fullName>
    </submittedName>
</protein>
<dbReference type="PANTHER" id="PTHR35891">
    <property type="entry name" value="THIOL:DISULFIDE INTERCHANGE PROTEIN DSBA"/>
    <property type="match status" value="1"/>
</dbReference>